<dbReference type="PANTHER" id="PTHR47425:SF3">
    <property type="entry name" value="ZN(II)2CYS6 TRANSCRIPTION FACTOR (EUROFUNG)"/>
    <property type="match status" value="1"/>
</dbReference>
<sequence length="196" mass="22334">MLITFYRPWATESPDGLDIAAKEDWQYQMRTKGDAAATRTNEILDALVQHKLLGLVGPMTPPLLVPAMKMHLLQCKSRDSLSKRMGLNKLEMCMLAMEEFQKTYTVASIYRAIFMKAIQQIFPDYKDPMAFHSSAVDDASVPDTRNVPENSRREEISHPNIEAPGGEINVLDEAYFMHDLIDDGSLFSFWETWNQA</sequence>
<proteinExistence type="predicted"/>
<dbReference type="Proteomes" id="UP000054383">
    <property type="component" value="Unassembled WGS sequence"/>
</dbReference>
<evidence type="ECO:0000256" key="1">
    <source>
        <dbReference type="SAM" id="MobiDB-lite"/>
    </source>
</evidence>
<reference evidence="2 3" key="1">
    <citation type="submission" date="2015-04" db="EMBL/GenBank/DDBJ databases">
        <authorList>
            <person name="Syromyatnikov M.Y."/>
            <person name="Popov V.N."/>
        </authorList>
    </citation>
    <scope>NUCLEOTIDE SEQUENCE [LARGE SCALE GENOMIC DNA]</scope>
    <source>
        <strain evidence="2">WF-38-12</strain>
    </source>
</reference>
<gene>
    <name evidence="2" type="ORF">PISL3812_05389</name>
</gene>
<accession>A0A0U1LYE3</accession>
<protein>
    <submittedName>
        <fullName evidence="2">Uncharacterized protein</fullName>
    </submittedName>
</protein>
<evidence type="ECO:0000313" key="3">
    <source>
        <dbReference type="Proteomes" id="UP000054383"/>
    </source>
</evidence>
<feature type="region of interest" description="Disordered" evidence="1">
    <location>
        <begin position="140"/>
        <end position="164"/>
    </location>
</feature>
<dbReference type="EMBL" id="CVMT01000004">
    <property type="protein sequence ID" value="CRG88359.1"/>
    <property type="molecule type" value="Genomic_DNA"/>
</dbReference>
<evidence type="ECO:0000313" key="2">
    <source>
        <dbReference type="EMBL" id="CRG88359.1"/>
    </source>
</evidence>
<organism evidence="2 3">
    <name type="scientific">Talaromyces islandicus</name>
    <name type="common">Penicillium islandicum</name>
    <dbReference type="NCBI Taxonomy" id="28573"/>
    <lineage>
        <taxon>Eukaryota</taxon>
        <taxon>Fungi</taxon>
        <taxon>Dikarya</taxon>
        <taxon>Ascomycota</taxon>
        <taxon>Pezizomycotina</taxon>
        <taxon>Eurotiomycetes</taxon>
        <taxon>Eurotiomycetidae</taxon>
        <taxon>Eurotiales</taxon>
        <taxon>Trichocomaceae</taxon>
        <taxon>Talaromyces</taxon>
        <taxon>Talaromyces sect. Islandici</taxon>
    </lineage>
</organism>
<dbReference type="STRING" id="28573.A0A0U1LYE3"/>
<keyword evidence="3" id="KW-1185">Reference proteome</keyword>
<name>A0A0U1LYE3_TALIS</name>
<dbReference type="OMA" id="QIMSICI"/>
<dbReference type="OrthoDB" id="4161332at2759"/>
<dbReference type="AlphaFoldDB" id="A0A0U1LYE3"/>
<dbReference type="InterPro" id="IPR052761">
    <property type="entry name" value="Fungal_Detox/Toxin_TFs"/>
</dbReference>
<dbReference type="PANTHER" id="PTHR47425">
    <property type="entry name" value="FARB-RELATED"/>
    <property type="match status" value="1"/>
</dbReference>